<dbReference type="AlphaFoldDB" id="A0A6P6VH63"/>
<keyword evidence="3" id="KW-1185">Reference proteome</keyword>
<name>A0A6P6VH63_COFAR</name>
<dbReference type="RefSeq" id="XP_027101880.1">
    <property type="nucleotide sequence ID" value="XM_027246079.2"/>
</dbReference>
<feature type="signal peptide" evidence="1">
    <location>
        <begin position="1"/>
        <end position="20"/>
    </location>
</feature>
<dbReference type="PROSITE" id="PS52045">
    <property type="entry name" value="NEPROSIN_PEP_CD"/>
    <property type="match status" value="1"/>
</dbReference>
<dbReference type="InterPro" id="IPR025521">
    <property type="entry name" value="Neprosin_propep"/>
</dbReference>
<sequence length="389" mass="43271">MKGKSLLILSFIFSLYDASGLNLASKIPLKSIKSPDGDTIDCVDIYHQPAFDHPLLKNHTIFMRPSYIPILDGESKMFNFTTDSQEDSEQVTQPWQLNGECPDGTIPIIRTKKQNFLRASSIKSIPHQFSAHTQITDGAKHEHAVAYVRNEIFYGATATINAWKPQVQSRDEHSLAGIWITGGFYGLQANGIQAGWMVSPGLFRDSNARLFTYWTTDSYNSSGCYNLLCSGFVQVSKTLALGAAIHPTSTYHGSQYIITISMWKDQKTDAWWLAFGRHTHIGYWPASLFTTLAATATGIQWGGEVISRNKMGQHTTTQMGSGHFAEEGFRGASYFRDLRVLDSNNVVNPPDELGNAADSPNCYNVKVGHSKTWRDFFYYGGPGKNPKCP</sequence>
<proteinExistence type="predicted"/>
<reference evidence="4" key="2">
    <citation type="submission" date="2025-08" db="UniProtKB">
        <authorList>
            <consortium name="RefSeq"/>
        </authorList>
    </citation>
    <scope>IDENTIFICATION</scope>
    <source>
        <tissue evidence="4">Leaves</tissue>
    </source>
</reference>
<reference evidence="3" key="1">
    <citation type="journal article" date="2025" name="Foods">
        <title>Unveiling the Microbial Signatures of Arabica Coffee Cherries: Insights into Ripeness Specific Diversity, Functional Traits, and Implications for Quality and Safety.</title>
        <authorList>
            <consortium name="RefSeq"/>
            <person name="Tenea G.N."/>
            <person name="Cifuentes V."/>
            <person name="Reyes P."/>
            <person name="Cevallos-Vallejos M."/>
        </authorList>
    </citation>
    <scope>NUCLEOTIDE SEQUENCE [LARGE SCALE GENOMIC DNA]</scope>
</reference>
<accession>A0A6P6VH63</accession>
<evidence type="ECO:0000256" key="1">
    <source>
        <dbReference type="SAM" id="SignalP"/>
    </source>
</evidence>
<dbReference type="Pfam" id="PF03080">
    <property type="entry name" value="Neprosin"/>
    <property type="match status" value="1"/>
</dbReference>
<organism evidence="3 4">
    <name type="scientific">Coffea arabica</name>
    <name type="common">Arabian coffee</name>
    <dbReference type="NCBI Taxonomy" id="13443"/>
    <lineage>
        <taxon>Eukaryota</taxon>
        <taxon>Viridiplantae</taxon>
        <taxon>Streptophyta</taxon>
        <taxon>Embryophyta</taxon>
        <taxon>Tracheophyta</taxon>
        <taxon>Spermatophyta</taxon>
        <taxon>Magnoliopsida</taxon>
        <taxon>eudicotyledons</taxon>
        <taxon>Gunneridae</taxon>
        <taxon>Pentapetalae</taxon>
        <taxon>asterids</taxon>
        <taxon>lamiids</taxon>
        <taxon>Gentianales</taxon>
        <taxon>Rubiaceae</taxon>
        <taxon>Ixoroideae</taxon>
        <taxon>Gardenieae complex</taxon>
        <taxon>Bertiereae - Coffeeae clade</taxon>
        <taxon>Coffeeae</taxon>
        <taxon>Coffea</taxon>
    </lineage>
</organism>
<dbReference type="Proteomes" id="UP001652660">
    <property type="component" value="Chromosome 2c"/>
</dbReference>
<evidence type="ECO:0000259" key="2">
    <source>
        <dbReference type="PROSITE" id="PS52045"/>
    </source>
</evidence>
<dbReference type="OrthoDB" id="1858978at2759"/>
<dbReference type="Gene3D" id="3.90.1320.10">
    <property type="entry name" value="Outer-capsid protein sigma 3, large lobe"/>
    <property type="match status" value="1"/>
</dbReference>
<protein>
    <submittedName>
        <fullName evidence="4">Protein neprosin-like</fullName>
    </submittedName>
</protein>
<feature type="domain" description="Neprosin PEP catalytic" evidence="2">
    <location>
        <begin position="135"/>
        <end position="389"/>
    </location>
</feature>
<evidence type="ECO:0000313" key="4">
    <source>
        <dbReference type="RefSeq" id="XP_027101880.1"/>
    </source>
</evidence>
<evidence type="ECO:0000313" key="3">
    <source>
        <dbReference type="Proteomes" id="UP001652660"/>
    </source>
</evidence>
<dbReference type="InterPro" id="IPR004314">
    <property type="entry name" value="Neprosin"/>
</dbReference>
<dbReference type="PANTHER" id="PTHR31589">
    <property type="entry name" value="PROTEIN, PUTATIVE (DUF239)-RELATED-RELATED"/>
    <property type="match status" value="1"/>
</dbReference>
<dbReference type="PANTHER" id="PTHR31589:SF175">
    <property type="entry name" value="CARBOXYL-TERMINAL PEPTIDASE"/>
    <property type="match status" value="1"/>
</dbReference>
<feature type="chain" id="PRO_5027680130" evidence="1">
    <location>
        <begin position="21"/>
        <end position="389"/>
    </location>
</feature>
<keyword evidence="1" id="KW-0732">Signal</keyword>
<gene>
    <name evidence="4" type="primary">LOC113722853</name>
</gene>
<dbReference type="GeneID" id="113722853"/>
<dbReference type="InterPro" id="IPR053168">
    <property type="entry name" value="Glutamic_endopeptidase"/>
</dbReference>
<dbReference type="Pfam" id="PF14365">
    <property type="entry name" value="Neprosin_AP"/>
    <property type="match status" value="1"/>
</dbReference>